<feature type="compositionally biased region" description="Basic and acidic residues" evidence="1">
    <location>
        <begin position="246"/>
        <end position="257"/>
    </location>
</feature>
<organism evidence="2 3">
    <name type="scientific">Paraphaeosphaeria minitans</name>
    <dbReference type="NCBI Taxonomy" id="565426"/>
    <lineage>
        <taxon>Eukaryota</taxon>
        <taxon>Fungi</taxon>
        <taxon>Dikarya</taxon>
        <taxon>Ascomycota</taxon>
        <taxon>Pezizomycotina</taxon>
        <taxon>Dothideomycetes</taxon>
        <taxon>Pleosporomycetidae</taxon>
        <taxon>Pleosporales</taxon>
        <taxon>Massarineae</taxon>
        <taxon>Didymosphaeriaceae</taxon>
        <taxon>Paraphaeosphaeria</taxon>
    </lineage>
</organism>
<gene>
    <name evidence="2" type="ORF">PMIN01_12923</name>
</gene>
<evidence type="ECO:0000313" key="3">
    <source>
        <dbReference type="Proteomes" id="UP000756921"/>
    </source>
</evidence>
<sequence>MASMHILPFNGLACSSSSLGMAASPISELVQSATSDALSQLCDRPTDSMYQANPDSITISYAGELVDLTITMPTDGAAQNSVTCQSAFSSIAAQCFGLQEVWGGEFYDGDFTYSITRAASADAIVDGLENIVYGQESGVSASGFITATIEASGVASGFLVPPGIASGYPVDEFSYPTPTATVIASEYYPGPVASGFVPPFPSDVVTASEFVPSGVESGYAATATPEAPVFPGWSEDTFAKVRRGSGKREKAEAETRPRARWIMA</sequence>
<comment type="caution">
    <text evidence="2">The sequence shown here is derived from an EMBL/GenBank/DDBJ whole genome shotgun (WGS) entry which is preliminary data.</text>
</comment>
<accession>A0A9P6KJC5</accession>
<evidence type="ECO:0000313" key="2">
    <source>
        <dbReference type="EMBL" id="KAF9729233.1"/>
    </source>
</evidence>
<dbReference type="AlphaFoldDB" id="A0A9P6KJC5"/>
<dbReference type="Proteomes" id="UP000756921">
    <property type="component" value="Unassembled WGS sequence"/>
</dbReference>
<protein>
    <submittedName>
        <fullName evidence="2">Uncharacterized protein</fullName>
    </submittedName>
</protein>
<reference evidence="2" key="1">
    <citation type="journal article" date="2020" name="Mol. Plant Microbe Interact.">
        <title>Genome Sequence of the Biocontrol Agent Coniothyrium minitans strain Conio (IMI 134523).</title>
        <authorList>
            <person name="Patel D."/>
            <person name="Shittu T.A."/>
            <person name="Baroncelli R."/>
            <person name="Muthumeenakshi S."/>
            <person name="Osborne T.H."/>
            <person name="Janganan T.K."/>
            <person name="Sreenivasaprasad S."/>
        </authorList>
    </citation>
    <scope>NUCLEOTIDE SEQUENCE</scope>
    <source>
        <strain evidence="2">Conio</strain>
    </source>
</reference>
<evidence type="ECO:0000256" key="1">
    <source>
        <dbReference type="SAM" id="MobiDB-lite"/>
    </source>
</evidence>
<name>A0A9P6KJC5_9PLEO</name>
<feature type="region of interest" description="Disordered" evidence="1">
    <location>
        <begin position="242"/>
        <end position="264"/>
    </location>
</feature>
<dbReference type="OrthoDB" id="3739795at2759"/>
<keyword evidence="3" id="KW-1185">Reference proteome</keyword>
<dbReference type="EMBL" id="WJXW01000017">
    <property type="protein sequence ID" value="KAF9729233.1"/>
    <property type="molecule type" value="Genomic_DNA"/>
</dbReference>
<proteinExistence type="predicted"/>